<accession>A0A4Z2FSC9</accession>
<reference evidence="1 2" key="1">
    <citation type="submission" date="2019-03" db="EMBL/GenBank/DDBJ databases">
        <title>First draft genome of Liparis tanakae, snailfish: a comprehensive survey of snailfish specific genes.</title>
        <authorList>
            <person name="Kim W."/>
            <person name="Song I."/>
            <person name="Jeong J.-H."/>
            <person name="Kim D."/>
            <person name="Kim S."/>
            <person name="Ryu S."/>
            <person name="Song J.Y."/>
            <person name="Lee S.K."/>
        </authorList>
    </citation>
    <scope>NUCLEOTIDE SEQUENCE [LARGE SCALE GENOMIC DNA]</scope>
    <source>
        <tissue evidence="1">Muscle</tissue>
    </source>
</reference>
<protein>
    <submittedName>
        <fullName evidence="1">Uncharacterized protein</fullName>
    </submittedName>
</protein>
<proteinExistence type="predicted"/>
<keyword evidence="2" id="KW-1185">Reference proteome</keyword>
<evidence type="ECO:0000313" key="2">
    <source>
        <dbReference type="Proteomes" id="UP000314294"/>
    </source>
</evidence>
<dbReference type="Proteomes" id="UP000314294">
    <property type="component" value="Unassembled WGS sequence"/>
</dbReference>
<dbReference type="AlphaFoldDB" id="A0A4Z2FSC9"/>
<organism evidence="1 2">
    <name type="scientific">Liparis tanakae</name>
    <name type="common">Tanaka's snailfish</name>
    <dbReference type="NCBI Taxonomy" id="230148"/>
    <lineage>
        <taxon>Eukaryota</taxon>
        <taxon>Metazoa</taxon>
        <taxon>Chordata</taxon>
        <taxon>Craniata</taxon>
        <taxon>Vertebrata</taxon>
        <taxon>Euteleostomi</taxon>
        <taxon>Actinopterygii</taxon>
        <taxon>Neopterygii</taxon>
        <taxon>Teleostei</taxon>
        <taxon>Neoteleostei</taxon>
        <taxon>Acanthomorphata</taxon>
        <taxon>Eupercaria</taxon>
        <taxon>Perciformes</taxon>
        <taxon>Cottioidei</taxon>
        <taxon>Cottales</taxon>
        <taxon>Liparidae</taxon>
        <taxon>Liparis</taxon>
    </lineage>
</organism>
<comment type="caution">
    <text evidence="1">The sequence shown here is derived from an EMBL/GenBank/DDBJ whole genome shotgun (WGS) entry which is preliminary data.</text>
</comment>
<name>A0A4Z2FSC9_9TELE</name>
<dbReference type="EMBL" id="SRLO01000946">
    <property type="protein sequence ID" value="TNN43780.1"/>
    <property type="molecule type" value="Genomic_DNA"/>
</dbReference>
<evidence type="ECO:0000313" key="1">
    <source>
        <dbReference type="EMBL" id="TNN43780.1"/>
    </source>
</evidence>
<sequence length="165" mass="19150">MELPLHQSDTPLLPSAACEGVRSSIVFLFTRVRDDASLQEIFVHLGRRREAADARQQQQPAALGVLQVHVPPHLVDHLSQDLVLQPRRRQAPLDDVIPKHVFLRPVQDCVSDHDEERHSLSSQVLLHAGQRRLQRRRQHPELRLLQRQQMHNNGTFTWREHLRPS</sequence>
<gene>
    <name evidence="1" type="ORF">EYF80_046051</name>
</gene>